<comment type="caution">
    <text evidence="1">The sequence shown here is derived from an EMBL/GenBank/DDBJ whole genome shotgun (WGS) entry which is preliminary data.</text>
</comment>
<dbReference type="RefSeq" id="WP_386766705.1">
    <property type="nucleotide sequence ID" value="NZ_JBHSTI010000008.1"/>
</dbReference>
<evidence type="ECO:0000313" key="1">
    <source>
        <dbReference type="EMBL" id="MFC6238465.1"/>
    </source>
</evidence>
<accession>A0ABW1T360</accession>
<gene>
    <name evidence="1" type="ORF">ACFQGU_11300</name>
</gene>
<name>A0ABW1T360_9ACTN</name>
<organism evidence="1 2">
    <name type="scientific">Longivirga aurantiaca</name>
    <dbReference type="NCBI Taxonomy" id="1837743"/>
    <lineage>
        <taxon>Bacteria</taxon>
        <taxon>Bacillati</taxon>
        <taxon>Actinomycetota</taxon>
        <taxon>Actinomycetes</taxon>
        <taxon>Sporichthyales</taxon>
        <taxon>Sporichthyaceae</taxon>
        <taxon>Longivirga</taxon>
    </lineage>
</organism>
<protein>
    <submittedName>
        <fullName evidence="1">Uncharacterized protein</fullName>
    </submittedName>
</protein>
<proteinExistence type="predicted"/>
<evidence type="ECO:0000313" key="2">
    <source>
        <dbReference type="Proteomes" id="UP001596138"/>
    </source>
</evidence>
<dbReference type="EMBL" id="JBHSTI010000008">
    <property type="protein sequence ID" value="MFC6238465.1"/>
    <property type="molecule type" value="Genomic_DNA"/>
</dbReference>
<sequence>MPSDRRAALPRAALLTLWGNAYLSGATTVEDAALHAVGPDALHRVLGVPGEDDVVPVGLALGRLRAAGVTALRVVLPEPGDPVGLPGPPAVNADATAAGEAVITVTGPATPHWALLPTSAPSEAGDVVRWDVREVAYSVHPHGLPTMSEAERALADALRDATAALVSMDLARGRDDVAGRLRGVEKDVSRIDLPPSLPARAQRSVVQAARLLGILQVAASTEGAAVTAAEIAARAETLRPLRAAARHALCAACSAQAEPEPPRKAWHSDR</sequence>
<keyword evidence="2" id="KW-1185">Reference proteome</keyword>
<reference evidence="2" key="1">
    <citation type="journal article" date="2019" name="Int. J. Syst. Evol. Microbiol.">
        <title>The Global Catalogue of Microorganisms (GCM) 10K type strain sequencing project: providing services to taxonomists for standard genome sequencing and annotation.</title>
        <authorList>
            <consortium name="The Broad Institute Genomics Platform"/>
            <consortium name="The Broad Institute Genome Sequencing Center for Infectious Disease"/>
            <person name="Wu L."/>
            <person name="Ma J."/>
        </authorList>
    </citation>
    <scope>NUCLEOTIDE SEQUENCE [LARGE SCALE GENOMIC DNA]</scope>
    <source>
        <strain evidence="2">CGMCC 4.7317</strain>
    </source>
</reference>
<dbReference type="Proteomes" id="UP001596138">
    <property type="component" value="Unassembled WGS sequence"/>
</dbReference>